<keyword evidence="1" id="KW-0812">Transmembrane</keyword>
<proteinExistence type="predicted"/>
<keyword evidence="1" id="KW-1133">Transmembrane helix</keyword>
<feature type="transmembrane region" description="Helical" evidence="1">
    <location>
        <begin position="6"/>
        <end position="24"/>
    </location>
</feature>
<dbReference type="Proteomes" id="UP000546031">
    <property type="component" value="Unassembled WGS sequence"/>
</dbReference>
<accession>A0A850HA55</accession>
<feature type="transmembrane region" description="Helical" evidence="1">
    <location>
        <begin position="116"/>
        <end position="138"/>
    </location>
</feature>
<sequence>MSWDTVFSIANIYALICWVALAFLPRWPALLAAILYAGVGLLCLTYAVGLIGLMSGTLDPGGGVSGGDFSSIEGVRTLFSSDAGITIGWVHYLAFDLFVGIWIARDADAKGFGRIIQVPVLLATLMAGPLGLLIWLLVREKRAREQGRFT</sequence>
<dbReference type="InterPro" id="IPR025461">
    <property type="entry name" value="ABA4-like"/>
</dbReference>
<keyword evidence="3" id="KW-1185">Reference proteome</keyword>
<gene>
    <name evidence="2" type="ORF">HUO12_06775</name>
</gene>
<feature type="transmembrane region" description="Helical" evidence="1">
    <location>
        <begin position="83"/>
        <end position="104"/>
    </location>
</feature>
<protein>
    <submittedName>
        <fullName evidence="2">DUF4281 domain-containing protein</fullName>
    </submittedName>
</protein>
<dbReference type="RefSeq" id="WP_176272860.1">
    <property type="nucleotide sequence ID" value="NZ_JABWTA010000001.1"/>
</dbReference>
<name>A0A850HA55_9SPHN</name>
<organism evidence="2 3">
    <name type="scientific">Altererythrobacter lutimaris</name>
    <dbReference type="NCBI Taxonomy" id="2743979"/>
    <lineage>
        <taxon>Bacteria</taxon>
        <taxon>Pseudomonadati</taxon>
        <taxon>Pseudomonadota</taxon>
        <taxon>Alphaproteobacteria</taxon>
        <taxon>Sphingomonadales</taxon>
        <taxon>Erythrobacteraceae</taxon>
        <taxon>Altererythrobacter</taxon>
    </lineage>
</organism>
<dbReference type="EMBL" id="JABWTA010000001">
    <property type="protein sequence ID" value="NVE94599.1"/>
    <property type="molecule type" value="Genomic_DNA"/>
</dbReference>
<evidence type="ECO:0000313" key="3">
    <source>
        <dbReference type="Proteomes" id="UP000546031"/>
    </source>
</evidence>
<evidence type="ECO:0000313" key="2">
    <source>
        <dbReference type="EMBL" id="NVE94599.1"/>
    </source>
</evidence>
<evidence type="ECO:0000256" key="1">
    <source>
        <dbReference type="SAM" id="Phobius"/>
    </source>
</evidence>
<reference evidence="2 3" key="1">
    <citation type="submission" date="2020-06" db="EMBL/GenBank/DDBJ databases">
        <title>Altererythrobacter lutimaris sp. nov., a marine bacterium isolated from a tidal flat.</title>
        <authorList>
            <person name="Kim D."/>
            <person name="Yoo Y."/>
            <person name="Kim J.-J."/>
        </authorList>
    </citation>
    <scope>NUCLEOTIDE SEQUENCE [LARGE SCALE GENOMIC DNA]</scope>
    <source>
        <strain evidence="2 3">JGD-16</strain>
    </source>
</reference>
<dbReference type="Pfam" id="PF14108">
    <property type="entry name" value="ABA4-like"/>
    <property type="match status" value="1"/>
</dbReference>
<keyword evidence="1" id="KW-0472">Membrane</keyword>
<feature type="transmembrane region" description="Helical" evidence="1">
    <location>
        <begin position="31"/>
        <end position="54"/>
    </location>
</feature>
<dbReference type="AlphaFoldDB" id="A0A850HA55"/>
<comment type="caution">
    <text evidence="2">The sequence shown here is derived from an EMBL/GenBank/DDBJ whole genome shotgun (WGS) entry which is preliminary data.</text>
</comment>